<keyword evidence="2" id="KW-0732">Signal</keyword>
<sequence>MKLVSGLALASASLLSLPAHAAPDPAPTVATDAQGTMLTGAHHLDGAAFSLVVTDWWLTGTLAPGQPREVRLMVEVHLPKYPLLDRATDASGRKLDVVILNRGPSARWPKKASERVAVVLPLDYAQQARAAGLSITVSGKDRSFPVAVPADALARFLDSYAQAGSAAGTTSASPSVRAPTPVPTPIAPVTTAPPPPAAPSPAPKPAPRAPASAPAAPAPKPAAPPAAAPQAAPAPDDNDPAITPVPDRRVRLPDGSFAPTPPPAAPATAPTPTPQAAPDVPPAPTPPLVPLPGTAAFKAQPATPDQSDGAGSSGGHGIWVASIGLQFVPTSSGAMVLTTKPGSIAAAKGIEGGDFVEAVDGSPIKALDGPHMAAKIGAPGVKVLHMIAAGDIRIR</sequence>
<keyword evidence="4" id="KW-1185">Reference proteome</keyword>
<feature type="compositionally biased region" description="Pro residues" evidence="1">
    <location>
        <begin position="259"/>
        <end position="290"/>
    </location>
</feature>
<feature type="region of interest" description="Disordered" evidence="1">
    <location>
        <begin position="166"/>
        <end position="315"/>
    </location>
</feature>
<feature type="compositionally biased region" description="Low complexity" evidence="1">
    <location>
        <begin position="166"/>
        <end position="179"/>
    </location>
</feature>
<dbReference type="Proteomes" id="UP000570166">
    <property type="component" value="Unassembled WGS sequence"/>
</dbReference>
<dbReference type="EMBL" id="JACEIB010000001">
    <property type="protein sequence ID" value="MBA2933105.1"/>
    <property type="molecule type" value="Genomic_DNA"/>
</dbReference>
<name>A0A838L373_9SPHN</name>
<organism evidence="3 4">
    <name type="scientific">Sphingomonas chungangi</name>
    <dbReference type="NCBI Taxonomy" id="2683589"/>
    <lineage>
        <taxon>Bacteria</taxon>
        <taxon>Pseudomonadati</taxon>
        <taxon>Pseudomonadota</taxon>
        <taxon>Alphaproteobacteria</taxon>
        <taxon>Sphingomonadales</taxon>
        <taxon>Sphingomonadaceae</taxon>
        <taxon>Sphingomonas</taxon>
    </lineage>
</organism>
<evidence type="ECO:0000313" key="3">
    <source>
        <dbReference type="EMBL" id="MBA2933105.1"/>
    </source>
</evidence>
<evidence type="ECO:0000256" key="1">
    <source>
        <dbReference type="SAM" id="MobiDB-lite"/>
    </source>
</evidence>
<evidence type="ECO:0008006" key="5">
    <source>
        <dbReference type="Google" id="ProtNLM"/>
    </source>
</evidence>
<evidence type="ECO:0000256" key="2">
    <source>
        <dbReference type="SAM" id="SignalP"/>
    </source>
</evidence>
<dbReference type="AlphaFoldDB" id="A0A838L373"/>
<reference evidence="3 4" key="1">
    <citation type="submission" date="2020-07" db="EMBL/GenBank/DDBJ databases">
        <authorList>
            <person name="Sun Q."/>
        </authorList>
    </citation>
    <scope>NUCLEOTIDE SEQUENCE [LARGE SCALE GENOMIC DNA]</scope>
    <source>
        <strain evidence="3 4">CGMCC 1.13654</strain>
    </source>
</reference>
<feature type="compositionally biased region" description="Low complexity" evidence="1">
    <location>
        <begin position="228"/>
        <end position="244"/>
    </location>
</feature>
<accession>A0A838L373</accession>
<feature type="signal peptide" evidence="2">
    <location>
        <begin position="1"/>
        <end position="21"/>
    </location>
</feature>
<feature type="compositionally biased region" description="Pro residues" evidence="1">
    <location>
        <begin position="216"/>
        <end position="227"/>
    </location>
</feature>
<gene>
    <name evidence="3" type="ORF">HZF05_03240</name>
</gene>
<evidence type="ECO:0000313" key="4">
    <source>
        <dbReference type="Proteomes" id="UP000570166"/>
    </source>
</evidence>
<dbReference type="PRINTS" id="PR01217">
    <property type="entry name" value="PRICHEXTENSN"/>
</dbReference>
<comment type="caution">
    <text evidence="3">The sequence shown here is derived from an EMBL/GenBank/DDBJ whole genome shotgun (WGS) entry which is preliminary data.</text>
</comment>
<dbReference type="RefSeq" id="WP_160365163.1">
    <property type="nucleotide sequence ID" value="NZ_JACEIB010000001.1"/>
</dbReference>
<dbReference type="SUPFAM" id="SSF50156">
    <property type="entry name" value="PDZ domain-like"/>
    <property type="match status" value="1"/>
</dbReference>
<proteinExistence type="predicted"/>
<feature type="compositionally biased region" description="Pro residues" evidence="1">
    <location>
        <begin position="180"/>
        <end position="208"/>
    </location>
</feature>
<feature type="chain" id="PRO_5032333983" description="PDZ domain-containing protein" evidence="2">
    <location>
        <begin position="22"/>
        <end position="395"/>
    </location>
</feature>
<protein>
    <recommendedName>
        <fullName evidence="5">PDZ domain-containing protein</fullName>
    </recommendedName>
</protein>
<dbReference type="InterPro" id="IPR036034">
    <property type="entry name" value="PDZ_sf"/>
</dbReference>